<reference evidence="2 3" key="1">
    <citation type="journal article" date="2019" name="Nat. Ecol. Evol.">
        <title>Megaphylogeny resolves global patterns of mushroom evolution.</title>
        <authorList>
            <person name="Varga T."/>
            <person name="Krizsan K."/>
            <person name="Foldi C."/>
            <person name="Dima B."/>
            <person name="Sanchez-Garcia M."/>
            <person name="Sanchez-Ramirez S."/>
            <person name="Szollosi G.J."/>
            <person name="Szarkandi J.G."/>
            <person name="Papp V."/>
            <person name="Albert L."/>
            <person name="Andreopoulos W."/>
            <person name="Angelini C."/>
            <person name="Antonin V."/>
            <person name="Barry K.W."/>
            <person name="Bougher N.L."/>
            <person name="Buchanan P."/>
            <person name="Buyck B."/>
            <person name="Bense V."/>
            <person name="Catcheside P."/>
            <person name="Chovatia M."/>
            <person name="Cooper J."/>
            <person name="Damon W."/>
            <person name="Desjardin D."/>
            <person name="Finy P."/>
            <person name="Geml J."/>
            <person name="Haridas S."/>
            <person name="Hughes K."/>
            <person name="Justo A."/>
            <person name="Karasinski D."/>
            <person name="Kautmanova I."/>
            <person name="Kiss B."/>
            <person name="Kocsube S."/>
            <person name="Kotiranta H."/>
            <person name="LaButti K.M."/>
            <person name="Lechner B.E."/>
            <person name="Liimatainen K."/>
            <person name="Lipzen A."/>
            <person name="Lukacs Z."/>
            <person name="Mihaltcheva S."/>
            <person name="Morgado L.N."/>
            <person name="Niskanen T."/>
            <person name="Noordeloos M.E."/>
            <person name="Ohm R.A."/>
            <person name="Ortiz-Santana B."/>
            <person name="Ovrebo C."/>
            <person name="Racz N."/>
            <person name="Riley R."/>
            <person name="Savchenko A."/>
            <person name="Shiryaev A."/>
            <person name="Soop K."/>
            <person name="Spirin V."/>
            <person name="Szebenyi C."/>
            <person name="Tomsovsky M."/>
            <person name="Tulloss R.E."/>
            <person name="Uehling J."/>
            <person name="Grigoriev I.V."/>
            <person name="Vagvolgyi C."/>
            <person name="Papp T."/>
            <person name="Martin F.M."/>
            <person name="Miettinen O."/>
            <person name="Hibbett D.S."/>
            <person name="Nagy L.G."/>
        </authorList>
    </citation>
    <scope>NUCLEOTIDE SEQUENCE [LARGE SCALE GENOMIC DNA]</scope>
    <source>
        <strain evidence="2 3">CBS 166.37</strain>
    </source>
</reference>
<gene>
    <name evidence="2" type="ORF">BDQ12DRAFT_670644</name>
</gene>
<protein>
    <submittedName>
        <fullName evidence="2">Uncharacterized protein</fullName>
    </submittedName>
</protein>
<feature type="region of interest" description="Disordered" evidence="1">
    <location>
        <begin position="1"/>
        <end position="102"/>
    </location>
</feature>
<dbReference type="Proteomes" id="UP000308652">
    <property type="component" value="Unassembled WGS sequence"/>
</dbReference>
<keyword evidence="3" id="KW-1185">Reference proteome</keyword>
<feature type="compositionally biased region" description="Basic and acidic residues" evidence="1">
    <location>
        <begin position="25"/>
        <end position="55"/>
    </location>
</feature>
<feature type="compositionally biased region" description="Basic and acidic residues" evidence="1">
    <location>
        <begin position="80"/>
        <end position="93"/>
    </location>
</feature>
<accession>A0A5C3LIS1</accession>
<evidence type="ECO:0000313" key="2">
    <source>
        <dbReference type="EMBL" id="TFK32989.1"/>
    </source>
</evidence>
<organism evidence="2 3">
    <name type="scientific">Crucibulum laeve</name>
    <dbReference type="NCBI Taxonomy" id="68775"/>
    <lineage>
        <taxon>Eukaryota</taxon>
        <taxon>Fungi</taxon>
        <taxon>Dikarya</taxon>
        <taxon>Basidiomycota</taxon>
        <taxon>Agaricomycotina</taxon>
        <taxon>Agaricomycetes</taxon>
        <taxon>Agaricomycetidae</taxon>
        <taxon>Agaricales</taxon>
        <taxon>Agaricineae</taxon>
        <taxon>Nidulariaceae</taxon>
        <taxon>Crucibulum</taxon>
    </lineage>
</organism>
<proteinExistence type="predicted"/>
<dbReference type="AlphaFoldDB" id="A0A5C3LIS1"/>
<evidence type="ECO:0000256" key="1">
    <source>
        <dbReference type="SAM" id="MobiDB-lite"/>
    </source>
</evidence>
<sequence>MCPSSPIEMWAARQPVAMRTTNRRGQGEDGHKEGEKESTGESTRKRGDKDKERVGMRRGWGQGQGGEEEENKEERRRRREGGESREDKEERARTLPLLPPFSSTNGATSSFDISMPCCLCLLFQRGHALPACTSSFHVDTPCPLAPPPSSSHLPTRASSFDIGTPCQPTPPPLTLVHLTTCILSTCASCFNVTMPHPPTPLSASTKDEWDSEVYKICETRTAVLATAHNPKCLSVGKSLDLDISISYPQFDLEVWGLSLSATIDKIHVETSHHVKWYLMNQRIYFLIFDG</sequence>
<dbReference type="EMBL" id="ML213658">
    <property type="protein sequence ID" value="TFK32989.1"/>
    <property type="molecule type" value="Genomic_DNA"/>
</dbReference>
<name>A0A5C3LIS1_9AGAR</name>
<evidence type="ECO:0000313" key="3">
    <source>
        <dbReference type="Proteomes" id="UP000308652"/>
    </source>
</evidence>